<comment type="caution">
    <text evidence="2">The sequence shown here is derived from an EMBL/GenBank/DDBJ whole genome shotgun (WGS) entry which is preliminary data.</text>
</comment>
<dbReference type="PANTHER" id="PTHR43610:SF1">
    <property type="entry name" value="N-ACETYLTRANSFERASE DOMAIN-CONTAINING PROTEIN"/>
    <property type="match status" value="1"/>
</dbReference>
<evidence type="ECO:0000259" key="1">
    <source>
        <dbReference type="Pfam" id="PF13302"/>
    </source>
</evidence>
<keyword evidence="2" id="KW-0808">Transferase</keyword>
<dbReference type="SUPFAM" id="SSF55729">
    <property type="entry name" value="Acyl-CoA N-acyltransferases (Nat)"/>
    <property type="match status" value="1"/>
</dbReference>
<evidence type="ECO:0000313" key="3">
    <source>
        <dbReference type="Proteomes" id="UP000294749"/>
    </source>
</evidence>
<keyword evidence="3" id="KW-1185">Reference proteome</keyword>
<protein>
    <submittedName>
        <fullName evidence="2">RimJ/RimL family protein N-acetyltransferase</fullName>
    </submittedName>
</protein>
<dbReference type="InterPro" id="IPR016181">
    <property type="entry name" value="Acyl_CoA_acyltransferase"/>
</dbReference>
<evidence type="ECO:0000313" key="2">
    <source>
        <dbReference type="EMBL" id="TDT46589.1"/>
    </source>
</evidence>
<organism evidence="2 3">
    <name type="scientific">Maribacter spongiicola</name>
    <dbReference type="NCBI Taxonomy" id="1206753"/>
    <lineage>
        <taxon>Bacteria</taxon>
        <taxon>Pseudomonadati</taxon>
        <taxon>Bacteroidota</taxon>
        <taxon>Flavobacteriia</taxon>
        <taxon>Flavobacteriales</taxon>
        <taxon>Flavobacteriaceae</taxon>
        <taxon>Maribacter</taxon>
    </lineage>
</organism>
<dbReference type="Pfam" id="PF13302">
    <property type="entry name" value="Acetyltransf_3"/>
    <property type="match status" value="1"/>
</dbReference>
<feature type="domain" description="N-acetyltransferase" evidence="1">
    <location>
        <begin position="17"/>
        <end position="154"/>
    </location>
</feature>
<name>A0A4R7K6V3_9FLAO</name>
<dbReference type="AlphaFoldDB" id="A0A4R7K6V3"/>
<sequence>MQLDFETNYVLENDVVKLVPLQKKHYAPLLNISKEKNLWTYFLGPSNGLNRFEDYIDEAIANRIDKLEYPFAVLDKAKNEFAGCTRFFSYSKDLKGIRIGYTWYGKNFRGTGVNKNCKYLMMQFAFEQLLVERIGLGAHAENKLSIAAMKSIGCVHEGSVRNLFPSIDYQGRADAELFGILSNEWHSNIKGVLNNKL</sequence>
<dbReference type="GO" id="GO:0016747">
    <property type="term" value="F:acyltransferase activity, transferring groups other than amino-acyl groups"/>
    <property type="evidence" value="ECO:0007669"/>
    <property type="project" value="InterPro"/>
</dbReference>
<gene>
    <name evidence="2" type="ORF">CLV90_0644</name>
</gene>
<dbReference type="Proteomes" id="UP000294749">
    <property type="component" value="Unassembled WGS sequence"/>
</dbReference>
<proteinExistence type="predicted"/>
<accession>A0A4R7K6V3</accession>
<reference evidence="2 3" key="1">
    <citation type="submission" date="2019-03" db="EMBL/GenBank/DDBJ databases">
        <title>Genomic Encyclopedia of Archaeal and Bacterial Type Strains, Phase II (KMG-II): from individual species to whole genera.</title>
        <authorList>
            <person name="Goeker M."/>
        </authorList>
    </citation>
    <scope>NUCLEOTIDE SEQUENCE [LARGE SCALE GENOMIC DNA]</scope>
    <source>
        <strain evidence="2 3">DSM 25233</strain>
    </source>
</reference>
<dbReference type="Gene3D" id="3.40.630.30">
    <property type="match status" value="1"/>
</dbReference>
<dbReference type="OrthoDB" id="9795199at2"/>
<dbReference type="InterPro" id="IPR000182">
    <property type="entry name" value="GNAT_dom"/>
</dbReference>
<dbReference type="PANTHER" id="PTHR43610">
    <property type="entry name" value="BLL6696 PROTEIN"/>
    <property type="match status" value="1"/>
</dbReference>
<dbReference type="RefSeq" id="WP_133686052.1">
    <property type="nucleotide sequence ID" value="NZ_SOAY01000010.1"/>
</dbReference>
<dbReference type="EMBL" id="SOAY01000010">
    <property type="protein sequence ID" value="TDT46589.1"/>
    <property type="molecule type" value="Genomic_DNA"/>
</dbReference>